<feature type="domain" description="PilZ" evidence="1">
    <location>
        <begin position="7"/>
        <end position="94"/>
    </location>
</feature>
<dbReference type="Proteomes" id="UP001187531">
    <property type="component" value="Unassembled WGS sequence"/>
</dbReference>
<evidence type="ECO:0000259" key="1">
    <source>
        <dbReference type="Pfam" id="PF07238"/>
    </source>
</evidence>
<dbReference type="Gene3D" id="2.40.10.220">
    <property type="entry name" value="predicted glycosyltransferase like domains"/>
    <property type="match status" value="1"/>
</dbReference>
<dbReference type="EMBL" id="JAVRJZ010001763">
    <property type="protein sequence ID" value="KAK2701766.1"/>
    <property type="molecule type" value="Genomic_DNA"/>
</dbReference>
<evidence type="ECO:0000313" key="2">
    <source>
        <dbReference type="EMBL" id="KAK2701766.1"/>
    </source>
</evidence>
<dbReference type="AlphaFoldDB" id="A0AA88H711"/>
<proteinExistence type="predicted"/>
<accession>A0AA88H711</accession>
<evidence type="ECO:0000313" key="3">
    <source>
        <dbReference type="Proteomes" id="UP001187531"/>
    </source>
</evidence>
<organism evidence="2 3">
    <name type="scientific">Artemia franciscana</name>
    <name type="common">Brine shrimp</name>
    <name type="synonym">Artemia sanfranciscana</name>
    <dbReference type="NCBI Taxonomy" id="6661"/>
    <lineage>
        <taxon>Eukaryota</taxon>
        <taxon>Metazoa</taxon>
        <taxon>Ecdysozoa</taxon>
        <taxon>Arthropoda</taxon>
        <taxon>Crustacea</taxon>
        <taxon>Branchiopoda</taxon>
        <taxon>Anostraca</taxon>
        <taxon>Artemiidae</taxon>
        <taxon>Artemia</taxon>
    </lineage>
</organism>
<comment type="caution">
    <text evidence="2">The sequence shown here is derived from an EMBL/GenBank/DDBJ whole genome shotgun (WGS) entry which is preliminary data.</text>
</comment>
<reference evidence="2" key="1">
    <citation type="submission" date="2023-07" db="EMBL/GenBank/DDBJ databases">
        <title>Chromosome-level genome assembly of Artemia franciscana.</title>
        <authorList>
            <person name="Jo E."/>
        </authorList>
    </citation>
    <scope>NUCLEOTIDE SEQUENCE</scope>
    <source>
        <tissue evidence="2">Whole body</tissue>
    </source>
</reference>
<dbReference type="Pfam" id="PF07238">
    <property type="entry name" value="PilZ"/>
    <property type="match status" value="1"/>
</dbReference>
<dbReference type="InterPro" id="IPR009875">
    <property type="entry name" value="PilZ_domain"/>
</dbReference>
<dbReference type="SUPFAM" id="SSF141371">
    <property type="entry name" value="PilZ domain-like"/>
    <property type="match status" value="1"/>
</dbReference>
<name>A0AA88H711_ARTSF</name>
<sequence>MWACVMRQFIRHPIEIPLEYQLLDPPSDLGVTDMKNVSVGGLCFSTGKRLTPGQRIQISIGVCEPSFQTVGEVMWCRTHEKGFETGISFNDNKQAYAVRMVEQVCHIHQYRQQVLADEQRELSVAEAAQEWIARYAADFPAWDELSQEDKH</sequence>
<keyword evidence="3" id="KW-1185">Reference proteome</keyword>
<dbReference type="GO" id="GO:0035438">
    <property type="term" value="F:cyclic-di-GMP binding"/>
    <property type="evidence" value="ECO:0007669"/>
    <property type="project" value="InterPro"/>
</dbReference>
<protein>
    <recommendedName>
        <fullName evidence="1">PilZ domain-containing protein</fullName>
    </recommendedName>
</protein>
<gene>
    <name evidence="2" type="ORF">QYM36_019576</name>
</gene>